<name>A0A226E524_FOLCA</name>
<evidence type="ECO:0000313" key="4">
    <source>
        <dbReference type="Proteomes" id="UP000198287"/>
    </source>
</evidence>
<gene>
    <name evidence="3" type="ORF">Fcan01_12698</name>
</gene>
<dbReference type="EMBL" id="LNIX01000006">
    <property type="protein sequence ID" value="OXA52683.1"/>
    <property type="molecule type" value="Genomic_DNA"/>
</dbReference>
<organism evidence="3 4">
    <name type="scientific">Folsomia candida</name>
    <name type="common">Springtail</name>
    <dbReference type="NCBI Taxonomy" id="158441"/>
    <lineage>
        <taxon>Eukaryota</taxon>
        <taxon>Metazoa</taxon>
        <taxon>Ecdysozoa</taxon>
        <taxon>Arthropoda</taxon>
        <taxon>Hexapoda</taxon>
        <taxon>Collembola</taxon>
        <taxon>Entomobryomorpha</taxon>
        <taxon>Isotomoidea</taxon>
        <taxon>Isotomidae</taxon>
        <taxon>Proisotominae</taxon>
        <taxon>Folsomia</taxon>
    </lineage>
</organism>
<keyword evidence="2" id="KW-0472">Membrane</keyword>
<dbReference type="OrthoDB" id="8174021at2759"/>
<evidence type="ECO:0000313" key="3">
    <source>
        <dbReference type="EMBL" id="OXA52683.1"/>
    </source>
</evidence>
<protein>
    <submittedName>
        <fullName evidence="3">Uncharacterized protein</fullName>
    </submittedName>
</protein>
<keyword evidence="2" id="KW-0812">Transmembrane</keyword>
<sequence>MGMKRASSVGTPSIYSHSQATRSHTTTRSHATGMRSARSAKSLQTPWYKRPLLATCFGFDVQRLSLYTAFYSIFISLFTVITSCFDIYCLSEAAPRSVHYGYYLISFDFVYIGNKHVRNSLIGIAVLSTIGGVALFLTTLQLIQALRNVR</sequence>
<comment type="caution">
    <text evidence="3">The sequence shown here is derived from an EMBL/GenBank/DDBJ whole genome shotgun (WGS) entry which is preliminary data.</text>
</comment>
<evidence type="ECO:0000256" key="1">
    <source>
        <dbReference type="SAM" id="MobiDB-lite"/>
    </source>
</evidence>
<accession>A0A226E524</accession>
<dbReference type="Proteomes" id="UP000198287">
    <property type="component" value="Unassembled WGS sequence"/>
</dbReference>
<feature type="region of interest" description="Disordered" evidence="1">
    <location>
        <begin position="1"/>
        <end position="38"/>
    </location>
</feature>
<feature type="compositionally biased region" description="Polar residues" evidence="1">
    <location>
        <begin position="8"/>
        <end position="19"/>
    </location>
</feature>
<keyword evidence="2" id="KW-1133">Transmembrane helix</keyword>
<keyword evidence="4" id="KW-1185">Reference proteome</keyword>
<reference evidence="3 4" key="1">
    <citation type="submission" date="2015-12" db="EMBL/GenBank/DDBJ databases">
        <title>The genome of Folsomia candida.</title>
        <authorList>
            <person name="Faddeeva A."/>
            <person name="Derks M.F."/>
            <person name="Anvar Y."/>
            <person name="Smit S."/>
            <person name="Van Straalen N."/>
            <person name="Roelofs D."/>
        </authorList>
    </citation>
    <scope>NUCLEOTIDE SEQUENCE [LARGE SCALE GENOMIC DNA]</scope>
    <source>
        <strain evidence="3 4">VU population</strain>
        <tissue evidence="3">Whole body</tissue>
    </source>
</reference>
<feature type="transmembrane region" description="Helical" evidence="2">
    <location>
        <begin position="69"/>
        <end position="90"/>
    </location>
</feature>
<evidence type="ECO:0000256" key="2">
    <source>
        <dbReference type="SAM" id="Phobius"/>
    </source>
</evidence>
<proteinExistence type="predicted"/>
<feature type="compositionally biased region" description="Low complexity" evidence="1">
    <location>
        <begin position="20"/>
        <end position="32"/>
    </location>
</feature>
<dbReference type="OMA" id="RSHATGM"/>
<feature type="transmembrane region" description="Helical" evidence="2">
    <location>
        <begin position="120"/>
        <end position="143"/>
    </location>
</feature>
<dbReference type="AlphaFoldDB" id="A0A226E524"/>